<dbReference type="EMBL" id="JAENHL010000006">
    <property type="protein sequence ID" value="MBK1865723.1"/>
    <property type="molecule type" value="Genomic_DNA"/>
</dbReference>
<gene>
    <name evidence="1" type="ORF">JHL16_05115</name>
</gene>
<keyword evidence="2" id="KW-1185">Reference proteome</keyword>
<evidence type="ECO:0000313" key="2">
    <source>
        <dbReference type="Proteomes" id="UP000616151"/>
    </source>
</evidence>
<organism evidence="1 2">
    <name type="scientific">Taklimakanibacter albus</name>
    <dbReference type="NCBI Taxonomy" id="2800327"/>
    <lineage>
        <taxon>Bacteria</taxon>
        <taxon>Pseudomonadati</taxon>
        <taxon>Pseudomonadota</taxon>
        <taxon>Alphaproteobacteria</taxon>
        <taxon>Hyphomicrobiales</taxon>
        <taxon>Aestuariivirgaceae</taxon>
        <taxon>Taklimakanibacter</taxon>
    </lineage>
</organism>
<reference evidence="1" key="1">
    <citation type="submission" date="2021-01" db="EMBL/GenBank/DDBJ databases">
        <authorList>
            <person name="Sun Q."/>
        </authorList>
    </citation>
    <scope>NUCLEOTIDE SEQUENCE</scope>
    <source>
        <strain evidence="1">YIM B02566</strain>
    </source>
</reference>
<accession>A0ACC5QZA6</accession>
<dbReference type="Proteomes" id="UP000616151">
    <property type="component" value="Unassembled WGS sequence"/>
</dbReference>
<protein>
    <submittedName>
        <fullName evidence="1">Extracellular solute-binding protein</fullName>
    </submittedName>
</protein>
<name>A0ACC5QZA6_9HYPH</name>
<sequence>MKKILGNMSLACTIFLAATTGAAWAQQAKELHVMTAGGEYGDSLDKCINEQLLKDAGIKVISETPGGYAKIAAQAKSGVIVNTVTDGSTGDMYRLAAEGLLEPIDWAKLNPEPMFDEAKNPNGFGASYYSTIMAWRSDAKAPQNFVDFFDTEKFPGKRALPDYPEFVLAFAAMGDGMTPEEVSKGVDLDRAFKTLERVKKDTIWWQSGAQPAQLLKDNEAQYAIAWSGRVLGQDGVTATYNQGMLDISWWVVAKGISDEQREMLYAWLRAQTNAEKQKCLVSFLPYPGASPELEKIVTPEMQKTFPTSAENKKVQWLSNGQWWFDNAKEVEKRWNEFKLLQ</sequence>
<comment type="caution">
    <text evidence="1">The sequence shown here is derived from an EMBL/GenBank/DDBJ whole genome shotgun (WGS) entry which is preliminary data.</text>
</comment>
<proteinExistence type="predicted"/>
<evidence type="ECO:0000313" key="1">
    <source>
        <dbReference type="EMBL" id="MBK1865723.1"/>
    </source>
</evidence>